<comment type="caution">
    <text evidence="1">The sequence shown here is derived from an EMBL/GenBank/DDBJ whole genome shotgun (WGS) entry which is preliminary data.</text>
</comment>
<sequence length="217" mass="24694">MSDPFMKKARPTGKSLEKRRDKVKMKLYNPTSEQSLAGYLGLLDTAAFRAYVYGPKFELPYLQLVDASHSSYSIPHLSAMIKLIQARISQRGYGTPDPDTSKWLIDDHWAHAIVDIIKLSDVADNSVAAKFPDDSPLDQNVNRVWKTIIWRKKRDSPSRKPKTNRHTSKSLIILQFMQNLASQDQTPVSDETTVADTDLPSKNTVVQHPSIRFLWKN</sequence>
<accession>A0A9P8IHR5</accession>
<name>A0A9P8IHR5_9PEZI</name>
<evidence type="ECO:0000313" key="1">
    <source>
        <dbReference type="EMBL" id="KAH0548639.1"/>
    </source>
</evidence>
<dbReference type="EMBL" id="JAGHQM010002458">
    <property type="protein sequence ID" value="KAH0548639.1"/>
    <property type="molecule type" value="Genomic_DNA"/>
</dbReference>
<reference evidence="1" key="1">
    <citation type="submission" date="2021-03" db="EMBL/GenBank/DDBJ databases">
        <title>Comparative genomics and phylogenomic investigation of the class Geoglossomycetes provide insights into ecological specialization and systematics.</title>
        <authorList>
            <person name="Melie T."/>
            <person name="Pirro S."/>
            <person name="Miller A.N."/>
            <person name="Quandt A."/>
        </authorList>
    </citation>
    <scope>NUCLEOTIDE SEQUENCE</scope>
    <source>
        <strain evidence="1">CAQ_001_2017</strain>
    </source>
</reference>
<dbReference type="AlphaFoldDB" id="A0A9P8IHR5"/>
<keyword evidence="2" id="KW-1185">Reference proteome</keyword>
<proteinExistence type="predicted"/>
<gene>
    <name evidence="1" type="ORF">GP486_007819</name>
</gene>
<evidence type="ECO:0000313" key="2">
    <source>
        <dbReference type="Proteomes" id="UP000750711"/>
    </source>
</evidence>
<protein>
    <submittedName>
        <fullName evidence="1">Uncharacterized protein</fullName>
    </submittedName>
</protein>
<organism evidence="1 2">
    <name type="scientific">Trichoglossum hirsutum</name>
    <dbReference type="NCBI Taxonomy" id="265104"/>
    <lineage>
        <taxon>Eukaryota</taxon>
        <taxon>Fungi</taxon>
        <taxon>Dikarya</taxon>
        <taxon>Ascomycota</taxon>
        <taxon>Pezizomycotina</taxon>
        <taxon>Geoglossomycetes</taxon>
        <taxon>Geoglossales</taxon>
        <taxon>Geoglossaceae</taxon>
        <taxon>Trichoglossum</taxon>
    </lineage>
</organism>
<dbReference type="Proteomes" id="UP000750711">
    <property type="component" value="Unassembled WGS sequence"/>
</dbReference>